<comment type="similarity">
    <text evidence="5">Belongs to the class I-like SAM-binding methyltransferase superfamily. rRNA adenine N(6)-methyltransferase family.</text>
</comment>
<dbReference type="SMART" id="SM00650">
    <property type="entry name" value="rADc"/>
    <property type="match status" value="1"/>
</dbReference>
<feature type="binding site" evidence="5">
    <location>
        <position position="77"/>
    </location>
    <ligand>
        <name>S-adenosyl-L-methionine</name>
        <dbReference type="ChEBI" id="CHEBI:59789"/>
    </ligand>
</feature>
<dbReference type="Proteomes" id="UP000176191">
    <property type="component" value="Unassembled WGS sequence"/>
</dbReference>
<comment type="caution">
    <text evidence="5">Lacks conserved residue(s) required for the propagation of feature annotation.</text>
</comment>
<dbReference type="SUPFAM" id="SSF53335">
    <property type="entry name" value="S-adenosyl-L-methionine-dependent methyltransferases"/>
    <property type="match status" value="1"/>
</dbReference>
<evidence type="ECO:0000256" key="1">
    <source>
        <dbReference type="ARBA" id="ARBA00022603"/>
    </source>
</evidence>
<sequence>EKSSIAPSDLVIDIGSGKGIIADILSTRCKKVIAVEADPELADRLKQKFKGILNIQIQTGDFLALNLPSEPYKVFSNIPFNRTADIIRKLVNTLQSPSDTYLIVQKESALKFIGTPLSKETLFSVMIKPWFELSIEYNFQRSDFEPRPNIDIVLLRIRKRETPIIQENQTTHYKDFVSYAFNRSNPNLKKGLKDVFTSNQFSRIIQSLHVSDSVTPTQLSFEQWLDLFQSFQTFVDSQKKRVVIGSASKLSKEQSQLDKVHRTRVSKNWKKEAIF</sequence>
<keyword evidence="4 5" id="KW-0694">RNA-binding</keyword>
<dbReference type="PANTHER" id="PTHR11727">
    <property type="entry name" value="DIMETHYLADENOSINE TRANSFERASE"/>
    <property type="match status" value="1"/>
</dbReference>
<comment type="caution">
    <text evidence="7">The sequence shown here is derived from an EMBL/GenBank/DDBJ whole genome shotgun (WGS) entry which is preliminary data.</text>
</comment>
<evidence type="ECO:0000256" key="3">
    <source>
        <dbReference type="ARBA" id="ARBA00022691"/>
    </source>
</evidence>
<evidence type="ECO:0000313" key="8">
    <source>
        <dbReference type="Proteomes" id="UP000176191"/>
    </source>
</evidence>
<dbReference type="InterPro" id="IPR023165">
    <property type="entry name" value="rRNA_Ade_diMease-like_C"/>
</dbReference>
<evidence type="ECO:0000259" key="6">
    <source>
        <dbReference type="SMART" id="SM00650"/>
    </source>
</evidence>
<dbReference type="NCBIfam" id="NF000499">
    <property type="entry name" value="Erm23S_rRNA_broad"/>
    <property type="match status" value="1"/>
</dbReference>
<name>A0A1F5F5J9_9BACT</name>
<gene>
    <name evidence="7" type="ORF">A2228_03300</name>
</gene>
<dbReference type="InterPro" id="IPR029063">
    <property type="entry name" value="SAM-dependent_MTases_sf"/>
</dbReference>
<feature type="binding site" evidence="5">
    <location>
        <position position="36"/>
    </location>
    <ligand>
        <name>S-adenosyl-L-methionine</name>
        <dbReference type="ChEBI" id="CHEBI:59789"/>
    </ligand>
</feature>
<feature type="non-terminal residue" evidence="7">
    <location>
        <position position="1"/>
    </location>
</feature>
<feature type="domain" description="Ribosomal RNA adenine methylase transferase N-terminal" evidence="6">
    <location>
        <begin position="1"/>
        <end position="161"/>
    </location>
</feature>
<dbReference type="Gene3D" id="3.40.50.150">
    <property type="entry name" value="Vaccinia Virus protein VP39"/>
    <property type="match status" value="1"/>
</dbReference>
<protein>
    <recommendedName>
        <fullName evidence="6">Ribosomal RNA adenine methylase transferase N-terminal domain-containing protein</fullName>
    </recommendedName>
</protein>
<evidence type="ECO:0000313" key="7">
    <source>
        <dbReference type="EMBL" id="OGD74856.1"/>
    </source>
</evidence>
<dbReference type="GO" id="GO:0000179">
    <property type="term" value="F:rRNA (adenine-N6,N6-)-dimethyltransferase activity"/>
    <property type="evidence" value="ECO:0007669"/>
    <property type="project" value="UniProtKB-UniRule"/>
</dbReference>
<evidence type="ECO:0000256" key="2">
    <source>
        <dbReference type="ARBA" id="ARBA00022679"/>
    </source>
</evidence>
<keyword evidence="1 5" id="KW-0489">Methyltransferase</keyword>
<evidence type="ECO:0000256" key="4">
    <source>
        <dbReference type="ARBA" id="ARBA00022884"/>
    </source>
</evidence>
<dbReference type="EMBL" id="MFAK01000023">
    <property type="protein sequence ID" value="OGD74856.1"/>
    <property type="molecule type" value="Genomic_DNA"/>
</dbReference>
<keyword evidence="2 5" id="KW-0808">Transferase</keyword>
<dbReference type="InterPro" id="IPR020598">
    <property type="entry name" value="rRNA_Ade_methylase_Trfase_N"/>
</dbReference>
<dbReference type="PROSITE" id="PS51689">
    <property type="entry name" value="SAM_RNA_A_N6_MT"/>
    <property type="match status" value="1"/>
</dbReference>
<dbReference type="InterPro" id="IPR001737">
    <property type="entry name" value="KsgA/Erm"/>
</dbReference>
<feature type="binding site" evidence="5">
    <location>
        <position position="61"/>
    </location>
    <ligand>
        <name>S-adenosyl-L-methionine</name>
        <dbReference type="ChEBI" id="CHEBI:59789"/>
    </ligand>
</feature>
<dbReference type="AlphaFoldDB" id="A0A1F5F5J9"/>
<accession>A0A1F5F5J9</accession>
<organism evidence="7 8">
    <name type="scientific">Candidatus Collierbacteria bacterium RIFOXYA2_FULL_46_10</name>
    <dbReference type="NCBI Taxonomy" id="1817726"/>
    <lineage>
        <taxon>Bacteria</taxon>
        <taxon>Candidatus Collieribacteriota</taxon>
    </lineage>
</organism>
<evidence type="ECO:0000256" key="5">
    <source>
        <dbReference type="PROSITE-ProRule" id="PRU01026"/>
    </source>
</evidence>
<proteinExistence type="inferred from homology"/>
<dbReference type="Pfam" id="PF00398">
    <property type="entry name" value="RrnaAD"/>
    <property type="match status" value="1"/>
</dbReference>
<feature type="binding site" evidence="5">
    <location>
        <position position="15"/>
    </location>
    <ligand>
        <name>S-adenosyl-L-methionine</name>
        <dbReference type="ChEBI" id="CHEBI:59789"/>
    </ligand>
</feature>
<dbReference type="CDD" id="cd02440">
    <property type="entry name" value="AdoMet_MTases"/>
    <property type="match status" value="1"/>
</dbReference>
<dbReference type="GO" id="GO:0003723">
    <property type="term" value="F:RNA binding"/>
    <property type="evidence" value="ECO:0007669"/>
    <property type="project" value="UniProtKB-UniRule"/>
</dbReference>
<reference evidence="7 8" key="1">
    <citation type="journal article" date="2016" name="Nat. Commun.">
        <title>Thousands of microbial genomes shed light on interconnected biogeochemical processes in an aquifer system.</title>
        <authorList>
            <person name="Anantharaman K."/>
            <person name="Brown C.T."/>
            <person name="Hug L.A."/>
            <person name="Sharon I."/>
            <person name="Castelle C.J."/>
            <person name="Probst A.J."/>
            <person name="Thomas B.C."/>
            <person name="Singh A."/>
            <person name="Wilkins M.J."/>
            <person name="Karaoz U."/>
            <person name="Brodie E.L."/>
            <person name="Williams K.H."/>
            <person name="Hubbard S.S."/>
            <person name="Banfield J.F."/>
        </authorList>
    </citation>
    <scope>NUCLEOTIDE SEQUENCE [LARGE SCALE GENOMIC DNA]</scope>
</reference>
<keyword evidence="3 5" id="KW-0949">S-adenosyl-L-methionine</keyword>
<dbReference type="PANTHER" id="PTHR11727:SF7">
    <property type="entry name" value="DIMETHYLADENOSINE TRANSFERASE-RELATED"/>
    <property type="match status" value="1"/>
</dbReference>
<dbReference type="Gene3D" id="1.10.8.100">
    <property type="entry name" value="Ribosomal RNA adenine dimethylase-like, domain 2"/>
    <property type="match status" value="1"/>
</dbReference>